<organism evidence="1 3">
    <name type="scientific">Puccinia coronata f. sp. avenae</name>
    <dbReference type="NCBI Taxonomy" id="200324"/>
    <lineage>
        <taxon>Eukaryota</taxon>
        <taxon>Fungi</taxon>
        <taxon>Dikarya</taxon>
        <taxon>Basidiomycota</taxon>
        <taxon>Pucciniomycotina</taxon>
        <taxon>Pucciniomycetes</taxon>
        <taxon>Pucciniales</taxon>
        <taxon>Pucciniaceae</taxon>
        <taxon>Puccinia</taxon>
    </lineage>
</organism>
<protein>
    <submittedName>
        <fullName evidence="1">Uncharacterized protein</fullName>
    </submittedName>
</protein>
<dbReference type="AlphaFoldDB" id="A0A2N5TCT1"/>
<proteinExistence type="predicted"/>
<sequence>MIAAFIIHNMIIEDEQESSFENIFDYHQESTQNSRTESTSRTQHNAKLFLLQHQAVRSQSTHQMLKEDLIDHLWNKRGAEDIDSDDGSADDS</sequence>
<name>A0A2N5TCT1_9BASI</name>
<comment type="caution">
    <text evidence="1">The sequence shown here is derived from an EMBL/GenBank/DDBJ whole genome shotgun (WGS) entry which is preliminary data.</text>
</comment>
<accession>A0A2N5TCT1</accession>
<evidence type="ECO:0000313" key="1">
    <source>
        <dbReference type="EMBL" id="PLW23292.1"/>
    </source>
</evidence>
<evidence type="ECO:0000313" key="3">
    <source>
        <dbReference type="Proteomes" id="UP000235392"/>
    </source>
</evidence>
<reference evidence="1 3" key="1">
    <citation type="submission" date="2017-11" db="EMBL/GenBank/DDBJ databases">
        <title>De novo assembly and phasing of dikaryotic genomes from two isolates of Puccinia coronata f. sp. avenae, the causal agent of oat crown rust.</title>
        <authorList>
            <person name="Miller M.E."/>
            <person name="Zhang Y."/>
            <person name="Omidvar V."/>
            <person name="Sperschneider J."/>
            <person name="Schwessinger B."/>
            <person name="Raley C."/>
            <person name="Palmer J.M."/>
            <person name="Garnica D."/>
            <person name="Upadhyaya N."/>
            <person name="Rathjen J."/>
            <person name="Taylor J.M."/>
            <person name="Park R.F."/>
            <person name="Dodds P.N."/>
            <person name="Hirsch C.D."/>
            <person name="Kianian S.F."/>
            <person name="Figueroa M."/>
        </authorList>
    </citation>
    <scope>NUCLEOTIDE SEQUENCE [LARGE SCALE GENOMIC DNA]</scope>
    <source>
        <strain evidence="1">12SD80</strain>
    </source>
</reference>
<dbReference type="EMBL" id="PGCI01000164">
    <property type="protein sequence ID" value="PLW36203.1"/>
    <property type="molecule type" value="Genomic_DNA"/>
</dbReference>
<gene>
    <name evidence="2" type="ORF">PCASD_10439</name>
    <name evidence="1" type="ORF">PCASD_10961</name>
</gene>
<evidence type="ECO:0000313" key="2">
    <source>
        <dbReference type="EMBL" id="PLW36203.1"/>
    </source>
</evidence>
<dbReference type="Proteomes" id="UP000235392">
    <property type="component" value="Unassembled WGS sequence"/>
</dbReference>
<dbReference type="EMBL" id="PGCI01000637">
    <property type="protein sequence ID" value="PLW23292.1"/>
    <property type="molecule type" value="Genomic_DNA"/>
</dbReference>